<dbReference type="CDD" id="cd05254">
    <property type="entry name" value="dTDP_HR_like_SDR_e"/>
    <property type="match status" value="1"/>
</dbReference>
<comment type="caution">
    <text evidence="8">The sequence shown here is derived from an EMBL/GenBank/DDBJ whole genome shotgun (WGS) entry which is preliminary data.</text>
</comment>
<gene>
    <name evidence="8" type="ORF">V1264_004484</name>
</gene>
<organism evidence="8 9">
    <name type="scientific">Littorina saxatilis</name>
    <dbReference type="NCBI Taxonomy" id="31220"/>
    <lineage>
        <taxon>Eukaryota</taxon>
        <taxon>Metazoa</taxon>
        <taxon>Spiralia</taxon>
        <taxon>Lophotrochozoa</taxon>
        <taxon>Mollusca</taxon>
        <taxon>Gastropoda</taxon>
        <taxon>Caenogastropoda</taxon>
        <taxon>Littorinimorpha</taxon>
        <taxon>Littorinoidea</taxon>
        <taxon>Littorinidae</taxon>
        <taxon>Littorina</taxon>
    </lineage>
</organism>
<name>A0AAN9B2Q2_9CAEN</name>
<dbReference type="GO" id="GO:0048270">
    <property type="term" value="F:methionine adenosyltransferase regulator activity"/>
    <property type="evidence" value="ECO:0007669"/>
    <property type="project" value="TreeGrafter"/>
</dbReference>
<evidence type="ECO:0000256" key="2">
    <source>
        <dbReference type="ARBA" id="ARBA00008656"/>
    </source>
</evidence>
<dbReference type="SUPFAM" id="SSF51735">
    <property type="entry name" value="NAD(P)-binding Rossmann-fold domains"/>
    <property type="match status" value="1"/>
</dbReference>
<dbReference type="GO" id="GO:0048269">
    <property type="term" value="C:methionine adenosyltransferase complex"/>
    <property type="evidence" value="ECO:0007669"/>
    <property type="project" value="TreeGrafter"/>
</dbReference>
<dbReference type="Pfam" id="PF04321">
    <property type="entry name" value="RmlD_sub_bind"/>
    <property type="match status" value="1"/>
</dbReference>
<dbReference type="FunFam" id="3.40.50.720:FF:000357">
    <property type="entry name" value="Methionine adenosyltransferase 2 subunit beta"/>
    <property type="match status" value="1"/>
</dbReference>
<comment type="subunit">
    <text evidence="6">Heterotrimer; composed of a catalytic MAT2A homodimer that binds one regulatory MAT2B chain. Heterohexamer; composed of a central, catalytic MAT2A homotetramer flanked on either side by a regulatory MAT2B chain. NADP binding increases the affinity for MAT2A.</text>
</comment>
<dbReference type="AlphaFoldDB" id="A0AAN9B2Q2"/>
<sequence length="298" mass="32796">MAKRVLITGASGLLGRAVLKEFERDGSWSVLGLAFSRAGDKLRKVDITDKQAVNNVMQEFKPTVVIHSAAERRPDVVEKQVEATQALNVSATHFVCQGAAQVGGSVIYISTDYVFDGKNPPYKETDIPNPLNTYGKSKLEGEKVALAEGKDNAVLRVPILYGHVEKLDESAVTVLFPKVKNTSETCVMSDYERRYPTHCDDVASVLRQLAEKKVEGTDISGVFHWSGDENMTKYDMAIAMAEAFNLPTSHIQADKNPSTGTTRPYDAHLATSRAEGLGICKQSKFREQIKPALEKFFP</sequence>
<reference evidence="8 9" key="1">
    <citation type="submission" date="2024-02" db="EMBL/GenBank/DDBJ databases">
        <title>Chromosome-scale genome assembly of the rough periwinkle Littorina saxatilis.</title>
        <authorList>
            <person name="De Jode A."/>
            <person name="Faria R."/>
            <person name="Formenti G."/>
            <person name="Sims Y."/>
            <person name="Smith T.P."/>
            <person name="Tracey A."/>
            <person name="Wood J.M.D."/>
            <person name="Zagrodzka Z.B."/>
            <person name="Johannesson K."/>
            <person name="Butlin R.K."/>
            <person name="Leder E.H."/>
        </authorList>
    </citation>
    <scope>NUCLEOTIDE SEQUENCE [LARGE SCALE GENOMIC DNA]</scope>
    <source>
        <strain evidence="8">Snail1</strain>
        <tissue evidence="8">Muscle</tissue>
    </source>
</reference>
<dbReference type="InterPro" id="IPR005913">
    <property type="entry name" value="dTDP_dehydrorham_reduct"/>
</dbReference>
<keyword evidence="9" id="KW-1185">Reference proteome</keyword>
<dbReference type="InterPro" id="IPR036291">
    <property type="entry name" value="NAD(P)-bd_dom_sf"/>
</dbReference>
<comment type="pathway">
    <text evidence="1">Amino-acid biosynthesis; S-adenosyl-L-methionine biosynthesis; S-adenosyl-L-methionine from L-methionine: step 1/1.</text>
</comment>
<feature type="domain" description="RmlD-like substrate binding" evidence="7">
    <location>
        <begin position="4"/>
        <end position="295"/>
    </location>
</feature>
<proteinExistence type="inferred from homology"/>
<dbReference type="Proteomes" id="UP001374579">
    <property type="component" value="Unassembled WGS sequence"/>
</dbReference>
<comment type="similarity">
    <text evidence="2">Belongs to the dTDP-4-dehydrorhamnose reductase family. MAT2B subfamily.</text>
</comment>
<evidence type="ECO:0000313" key="9">
    <source>
        <dbReference type="Proteomes" id="UP001374579"/>
    </source>
</evidence>
<evidence type="ECO:0000256" key="5">
    <source>
        <dbReference type="ARBA" id="ARBA00045998"/>
    </source>
</evidence>
<dbReference type="InterPro" id="IPR029903">
    <property type="entry name" value="RmlD-like-bd"/>
</dbReference>
<comment type="function">
    <text evidence="5">Regulatory subunit of S-adenosylmethionine synthetase 2, an enzyme that catalyzes the formation of S-adenosylmethionine from methionine and ATP. Regulates MAT2A catalytic activity by changing its kinetic properties, increasing its affinity for L-methionine. Can bind NADP (in vitro).</text>
</comment>
<evidence type="ECO:0000256" key="6">
    <source>
        <dbReference type="ARBA" id="ARBA00046786"/>
    </source>
</evidence>
<protein>
    <recommendedName>
        <fullName evidence="3">Methionine adenosyltransferase 2 subunit beta</fullName>
    </recommendedName>
    <alternativeName>
        <fullName evidence="4">Methionine adenosyltransferase II beta</fullName>
    </alternativeName>
</protein>
<dbReference type="GO" id="GO:0006556">
    <property type="term" value="P:S-adenosylmethionine biosynthetic process"/>
    <property type="evidence" value="ECO:0007669"/>
    <property type="project" value="TreeGrafter"/>
</dbReference>
<dbReference type="PANTHER" id="PTHR10491:SF4">
    <property type="entry name" value="METHIONINE ADENOSYLTRANSFERASE 2 SUBUNIT BETA"/>
    <property type="match status" value="1"/>
</dbReference>
<dbReference type="EMBL" id="JBAMIC010000013">
    <property type="protein sequence ID" value="KAK7097521.1"/>
    <property type="molecule type" value="Genomic_DNA"/>
</dbReference>
<evidence type="ECO:0000256" key="1">
    <source>
        <dbReference type="ARBA" id="ARBA00005224"/>
    </source>
</evidence>
<evidence type="ECO:0000259" key="7">
    <source>
        <dbReference type="Pfam" id="PF04321"/>
    </source>
</evidence>
<dbReference type="PANTHER" id="PTHR10491">
    <property type="entry name" value="DTDP-4-DEHYDRORHAMNOSE REDUCTASE"/>
    <property type="match status" value="1"/>
</dbReference>
<accession>A0AAN9B2Q2</accession>
<evidence type="ECO:0000256" key="4">
    <source>
        <dbReference type="ARBA" id="ARBA00029977"/>
    </source>
</evidence>
<evidence type="ECO:0000313" key="8">
    <source>
        <dbReference type="EMBL" id="KAK7097521.1"/>
    </source>
</evidence>
<dbReference type="Gene3D" id="3.40.50.720">
    <property type="entry name" value="NAD(P)-binding Rossmann-like Domain"/>
    <property type="match status" value="1"/>
</dbReference>
<evidence type="ECO:0000256" key="3">
    <source>
        <dbReference type="ARBA" id="ARBA00021596"/>
    </source>
</evidence>